<feature type="region of interest" description="Disordered" evidence="1">
    <location>
        <begin position="1"/>
        <end position="81"/>
    </location>
</feature>
<name>A0AA88UAI5_9ASTE</name>
<feature type="compositionally biased region" description="Basic and acidic residues" evidence="1">
    <location>
        <begin position="19"/>
        <end position="35"/>
    </location>
</feature>
<organism evidence="2 3">
    <name type="scientific">Escallonia rubra</name>
    <dbReference type="NCBI Taxonomy" id="112253"/>
    <lineage>
        <taxon>Eukaryota</taxon>
        <taxon>Viridiplantae</taxon>
        <taxon>Streptophyta</taxon>
        <taxon>Embryophyta</taxon>
        <taxon>Tracheophyta</taxon>
        <taxon>Spermatophyta</taxon>
        <taxon>Magnoliopsida</taxon>
        <taxon>eudicotyledons</taxon>
        <taxon>Gunneridae</taxon>
        <taxon>Pentapetalae</taxon>
        <taxon>asterids</taxon>
        <taxon>campanulids</taxon>
        <taxon>Escalloniales</taxon>
        <taxon>Escalloniaceae</taxon>
        <taxon>Escallonia</taxon>
    </lineage>
</organism>
<dbReference type="EMBL" id="JAVXUO010002275">
    <property type="protein sequence ID" value="KAK2974836.1"/>
    <property type="molecule type" value="Genomic_DNA"/>
</dbReference>
<proteinExistence type="predicted"/>
<gene>
    <name evidence="2" type="ORF">RJ640_005620</name>
</gene>
<sequence>MGSEAPSWADQWGAGGIGAREEINDTDETNKDKGNSKKKAGSSAALGSIRKGLSNGVTWVKSKCQRKKPEDSSKKTALPDN</sequence>
<evidence type="ECO:0000313" key="2">
    <source>
        <dbReference type="EMBL" id="KAK2974836.1"/>
    </source>
</evidence>
<evidence type="ECO:0000256" key="1">
    <source>
        <dbReference type="SAM" id="MobiDB-lite"/>
    </source>
</evidence>
<keyword evidence="3" id="KW-1185">Reference proteome</keyword>
<evidence type="ECO:0000313" key="3">
    <source>
        <dbReference type="Proteomes" id="UP001187471"/>
    </source>
</evidence>
<dbReference type="AlphaFoldDB" id="A0AA88UAI5"/>
<protein>
    <submittedName>
        <fullName evidence="2">Uncharacterized protein</fullName>
    </submittedName>
</protein>
<reference evidence="2" key="1">
    <citation type="submission" date="2022-12" db="EMBL/GenBank/DDBJ databases">
        <title>Draft genome assemblies for two species of Escallonia (Escalloniales).</title>
        <authorList>
            <person name="Chanderbali A."/>
            <person name="Dervinis C."/>
            <person name="Anghel I."/>
            <person name="Soltis D."/>
            <person name="Soltis P."/>
            <person name="Zapata F."/>
        </authorList>
    </citation>
    <scope>NUCLEOTIDE SEQUENCE</scope>
    <source>
        <strain evidence="2">UCBG92.1500</strain>
        <tissue evidence="2">Leaf</tissue>
    </source>
</reference>
<dbReference type="Proteomes" id="UP001187471">
    <property type="component" value="Unassembled WGS sequence"/>
</dbReference>
<accession>A0AA88UAI5</accession>
<comment type="caution">
    <text evidence="2">The sequence shown here is derived from an EMBL/GenBank/DDBJ whole genome shotgun (WGS) entry which is preliminary data.</text>
</comment>